<dbReference type="PANTHER" id="PTHR47691:SF3">
    <property type="entry name" value="HTH-TYPE TRANSCRIPTIONAL REGULATOR RV0890C-RELATED"/>
    <property type="match status" value="1"/>
</dbReference>
<dbReference type="InterPro" id="IPR016032">
    <property type="entry name" value="Sig_transdc_resp-reg_C-effctor"/>
</dbReference>
<dbReference type="Gene3D" id="3.40.50.300">
    <property type="entry name" value="P-loop containing nucleotide triphosphate hydrolases"/>
    <property type="match status" value="1"/>
</dbReference>
<proteinExistence type="predicted"/>
<keyword evidence="1 2" id="KW-0238">DNA-binding</keyword>
<dbReference type="PROSITE" id="PS51755">
    <property type="entry name" value="OMPR_PHOB"/>
    <property type="match status" value="1"/>
</dbReference>
<organism evidence="4 5">
    <name type="scientific">Dyella humi</name>
    <dbReference type="NCBI Taxonomy" id="1770547"/>
    <lineage>
        <taxon>Bacteria</taxon>
        <taxon>Pseudomonadati</taxon>
        <taxon>Pseudomonadota</taxon>
        <taxon>Gammaproteobacteria</taxon>
        <taxon>Lysobacterales</taxon>
        <taxon>Rhodanobacteraceae</taxon>
        <taxon>Dyella</taxon>
    </lineage>
</organism>
<dbReference type="RefSeq" id="WP_380016032.1">
    <property type="nucleotide sequence ID" value="NZ_JADIKI010000020.1"/>
</dbReference>
<dbReference type="Gene3D" id="1.10.10.10">
    <property type="entry name" value="Winged helix-like DNA-binding domain superfamily/Winged helix DNA-binding domain"/>
    <property type="match status" value="1"/>
</dbReference>
<evidence type="ECO:0000256" key="1">
    <source>
        <dbReference type="ARBA" id="ARBA00023125"/>
    </source>
</evidence>
<name>A0ABW8ID40_9GAMM</name>
<dbReference type="PANTHER" id="PTHR47691">
    <property type="entry name" value="REGULATOR-RELATED"/>
    <property type="match status" value="1"/>
</dbReference>
<feature type="DNA-binding region" description="OmpR/PhoB-type" evidence="2">
    <location>
        <begin position="20"/>
        <end position="118"/>
    </location>
</feature>
<dbReference type="SUPFAM" id="SSF46894">
    <property type="entry name" value="C-terminal effector domain of the bipartite response regulators"/>
    <property type="match status" value="1"/>
</dbReference>
<dbReference type="InterPro" id="IPR036388">
    <property type="entry name" value="WH-like_DNA-bd_sf"/>
</dbReference>
<dbReference type="InterPro" id="IPR001867">
    <property type="entry name" value="OmpR/PhoB-type_DNA-bd"/>
</dbReference>
<accession>A0ABW8ID40</accession>
<dbReference type="CDD" id="cd00383">
    <property type="entry name" value="trans_reg_C"/>
    <property type="match status" value="1"/>
</dbReference>
<feature type="domain" description="OmpR/PhoB-type" evidence="3">
    <location>
        <begin position="20"/>
        <end position="118"/>
    </location>
</feature>
<dbReference type="SMART" id="SM00862">
    <property type="entry name" value="Trans_reg_C"/>
    <property type="match status" value="1"/>
</dbReference>
<dbReference type="SUPFAM" id="SSF48452">
    <property type="entry name" value="TPR-like"/>
    <property type="match status" value="1"/>
</dbReference>
<dbReference type="SUPFAM" id="SSF52540">
    <property type="entry name" value="P-loop containing nucleoside triphosphate hydrolases"/>
    <property type="match status" value="1"/>
</dbReference>
<gene>
    <name evidence="4" type="ORF">ISP18_00585</name>
</gene>
<evidence type="ECO:0000313" key="5">
    <source>
        <dbReference type="Proteomes" id="UP001620409"/>
    </source>
</evidence>
<dbReference type="Pfam" id="PF25872">
    <property type="entry name" value="HTH_77"/>
    <property type="match status" value="1"/>
</dbReference>
<dbReference type="EMBL" id="JADIKI010000020">
    <property type="protein sequence ID" value="MFK2853088.1"/>
    <property type="molecule type" value="Genomic_DNA"/>
</dbReference>
<protein>
    <submittedName>
        <fullName evidence="4">Winged helix-turn-helix domain-containing protein</fullName>
    </submittedName>
</protein>
<dbReference type="InterPro" id="IPR058852">
    <property type="entry name" value="HTH_77"/>
</dbReference>
<dbReference type="InterPro" id="IPR027417">
    <property type="entry name" value="P-loop_NTPase"/>
</dbReference>
<sequence length="983" mass="107622">MSTNVLVHSETQGDLPSTEYEVFSFGPYKLFSAQRLLERSGHPVKLGGRAFDILMLLVRHAGEVVTHRQIHTTVWAGLIVDGGSIRFHMSALRKVLGGTQLSCEYVVNIPGRGYCFVAPVTSLPAASPAAKRNPDTSPRAAAHGLPPVLERMVGRQKAIHDISSELLAERFVTIVGPGGIGKTTVAVGVGHSFFAQFPGPVQFVDLGSVRESSQVAAAVAIAIGLQIRTEDPVPSILAALRTCQMLLIFDSCEHVLDQVAPLVEQIFACASEVFILATSREPLGAEGEHVFRLQPLRIPLEGAIITASELIEYSAIELFLERVQAGGSRIELNDANVETVIAICRRLDGMALAIELAASRVQAYGLRKTADLLGHQFSLLWPGRRTALPRHQTLMATLDWSYNLLSPAERRLLYRLSVFIGAFDLEGVMVVTQAPANFLELEGNADLSSLVAKSLVVAESSGERTCYRLLDTTRNYGLGKLAESGEMEEANRQHARYYERVLIRHAQIEQGTGEWPRALASNLNDIRAAMSWALSKDGDVSLGVRLAAYSTSLWLGLGLLPECRDRMKQAVSVADHSEATIEEKMLIQMALGSTVMFTVGLGEAFRTSWTSVLSLAEEIDDKQHQLNAYLALWAQQIRALNAGEALMLARRCDAVARKFGKAGPKAMALWMLGLCEHHTGRYESAKRHLEDALLSEDDADRMLQLRHFGHDRRVDALGVLSNTFWMLGRTADALETSAMAVAEARQLDYPIPLCIALSWHCFNLYVIGAEWSEVERHAVTLIEHSRHHGIEAYQGFGICLQALSGKSEVDAEETASIVASGIKMLVRGQYTAFNPIFQADAALALAEAGLRIHAETLFATMLKEDRNPDHWCIPEIVRIKGQLALSRGNNKEAENCFKMSIDSAVRHGSLAWQLRSANSLAALWINEGRQDLVYDLLGPLVALFKKGIVSRDLQRARALLKSLTLASNSSLADSPNTNGLGEN</sequence>
<dbReference type="Gene3D" id="1.25.40.10">
    <property type="entry name" value="Tetratricopeptide repeat domain"/>
    <property type="match status" value="1"/>
</dbReference>
<dbReference type="Proteomes" id="UP001620409">
    <property type="component" value="Unassembled WGS sequence"/>
</dbReference>
<dbReference type="Pfam" id="PF00486">
    <property type="entry name" value="Trans_reg_C"/>
    <property type="match status" value="1"/>
</dbReference>
<evidence type="ECO:0000256" key="2">
    <source>
        <dbReference type="PROSITE-ProRule" id="PRU01091"/>
    </source>
</evidence>
<dbReference type="InterPro" id="IPR011990">
    <property type="entry name" value="TPR-like_helical_dom_sf"/>
</dbReference>
<keyword evidence="5" id="KW-1185">Reference proteome</keyword>
<evidence type="ECO:0000313" key="4">
    <source>
        <dbReference type="EMBL" id="MFK2853088.1"/>
    </source>
</evidence>
<comment type="caution">
    <text evidence="4">The sequence shown here is derived from an EMBL/GenBank/DDBJ whole genome shotgun (WGS) entry which is preliminary data.</text>
</comment>
<evidence type="ECO:0000259" key="3">
    <source>
        <dbReference type="PROSITE" id="PS51755"/>
    </source>
</evidence>
<reference evidence="4 5" key="1">
    <citation type="submission" date="2020-10" db="EMBL/GenBank/DDBJ databases">
        <title>Phylogeny of dyella-like bacteria.</title>
        <authorList>
            <person name="Fu J."/>
        </authorList>
    </citation>
    <scope>NUCLEOTIDE SEQUENCE [LARGE SCALE GENOMIC DNA]</scope>
    <source>
        <strain evidence="4 5">DHG40</strain>
    </source>
</reference>